<reference evidence="2 3" key="1">
    <citation type="journal article" date="2020" name="Phytopathology">
        <title>Genome Sequence Resources of Colletotrichum truncatum, C. plurivorum, C. musicola, and C. sojae: Four Species Pathogenic to Soybean (Glycine max).</title>
        <authorList>
            <person name="Rogerio F."/>
            <person name="Boufleur T.R."/>
            <person name="Ciampi-Guillardi M."/>
            <person name="Sukno S.A."/>
            <person name="Thon M.R."/>
            <person name="Massola Junior N.S."/>
            <person name="Baroncelli R."/>
        </authorList>
    </citation>
    <scope>NUCLEOTIDE SEQUENCE [LARGE SCALE GENOMIC DNA]</scope>
    <source>
        <strain evidence="2 3">LFN0009</strain>
    </source>
</reference>
<dbReference type="Proteomes" id="UP000652219">
    <property type="component" value="Unassembled WGS sequence"/>
</dbReference>
<evidence type="ECO:0000256" key="1">
    <source>
        <dbReference type="SAM" id="MobiDB-lite"/>
    </source>
</evidence>
<sequence>MEFSPPLLAGAAAVATAGRVPGRVCLSLALRDPRLKIATTTATTWKVTLRDRHRGTTTATAKPRNRRPASQGLSRARRRGHVWDQPVAPNDVQRPTGDSHGIIQSQNGSLASLASQRGVEQHIVPELPEARRLSSEVSSFLAARSSVDGRCWRWLSLVPPVSAGVSSWCRFHGVLQGTEFDGT</sequence>
<name>A0A8H6JDU6_9PEZI</name>
<keyword evidence="3" id="KW-1185">Reference proteome</keyword>
<gene>
    <name evidence="2" type="ORF">CSOJ01_05987</name>
</gene>
<proteinExistence type="predicted"/>
<protein>
    <submittedName>
        <fullName evidence="2">Uncharacterized protein</fullName>
    </submittedName>
</protein>
<organism evidence="2 3">
    <name type="scientific">Colletotrichum sojae</name>
    <dbReference type="NCBI Taxonomy" id="2175907"/>
    <lineage>
        <taxon>Eukaryota</taxon>
        <taxon>Fungi</taxon>
        <taxon>Dikarya</taxon>
        <taxon>Ascomycota</taxon>
        <taxon>Pezizomycotina</taxon>
        <taxon>Sordariomycetes</taxon>
        <taxon>Hypocreomycetidae</taxon>
        <taxon>Glomerellales</taxon>
        <taxon>Glomerellaceae</taxon>
        <taxon>Colletotrichum</taxon>
        <taxon>Colletotrichum orchidearum species complex</taxon>
    </lineage>
</organism>
<evidence type="ECO:0000313" key="3">
    <source>
        <dbReference type="Proteomes" id="UP000652219"/>
    </source>
</evidence>
<dbReference type="AlphaFoldDB" id="A0A8H6JDU6"/>
<comment type="caution">
    <text evidence="2">The sequence shown here is derived from an EMBL/GenBank/DDBJ whole genome shotgun (WGS) entry which is preliminary data.</text>
</comment>
<dbReference type="EMBL" id="WIGN01000079">
    <property type="protein sequence ID" value="KAF6811063.1"/>
    <property type="molecule type" value="Genomic_DNA"/>
</dbReference>
<accession>A0A8H6JDU6</accession>
<evidence type="ECO:0000313" key="2">
    <source>
        <dbReference type="EMBL" id="KAF6811063.1"/>
    </source>
</evidence>
<feature type="region of interest" description="Disordered" evidence="1">
    <location>
        <begin position="50"/>
        <end position="97"/>
    </location>
</feature>